<name>A0A0A0KD73_CUCSA</name>
<reference evidence="2 3" key="4">
    <citation type="journal article" date="2011" name="BMC Genomics">
        <title>RNA-Seq improves annotation of protein-coding genes in the cucumber genome.</title>
        <authorList>
            <person name="Li Z."/>
            <person name="Zhang Z."/>
            <person name="Yan P."/>
            <person name="Huang S."/>
            <person name="Fei Z."/>
            <person name="Lin K."/>
        </authorList>
    </citation>
    <scope>NUCLEOTIDE SEQUENCE [LARGE SCALE GENOMIC DNA]</scope>
    <source>
        <strain evidence="3">cv. 9930</strain>
    </source>
</reference>
<feature type="compositionally biased region" description="Polar residues" evidence="1">
    <location>
        <begin position="62"/>
        <end position="71"/>
    </location>
</feature>
<reference evidence="2 3" key="2">
    <citation type="journal article" date="2009" name="PLoS ONE">
        <title>An integrated genetic and cytogenetic map of the cucumber genome.</title>
        <authorList>
            <person name="Ren Y."/>
            <person name="Zhang Z."/>
            <person name="Liu J."/>
            <person name="Staub J.E."/>
            <person name="Han Y."/>
            <person name="Cheng Z."/>
            <person name="Li X."/>
            <person name="Lu J."/>
            <person name="Miao H."/>
            <person name="Kang H."/>
            <person name="Xie B."/>
            <person name="Gu X."/>
            <person name="Wang X."/>
            <person name="Du Y."/>
            <person name="Jin W."/>
            <person name="Huang S."/>
        </authorList>
    </citation>
    <scope>NUCLEOTIDE SEQUENCE [LARGE SCALE GENOMIC DNA]</scope>
    <source>
        <strain evidence="3">cv. 9930</strain>
    </source>
</reference>
<accession>A0A0A0KD73</accession>
<protein>
    <submittedName>
        <fullName evidence="2">Uncharacterized protein</fullName>
    </submittedName>
</protein>
<evidence type="ECO:0000256" key="1">
    <source>
        <dbReference type="SAM" id="MobiDB-lite"/>
    </source>
</evidence>
<feature type="compositionally biased region" description="Pro residues" evidence="1">
    <location>
        <begin position="51"/>
        <end position="60"/>
    </location>
</feature>
<evidence type="ECO:0000313" key="2">
    <source>
        <dbReference type="EMBL" id="KGN47463.1"/>
    </source>
</evidence>
<dbReference type="AlphaFoldDB" id="A0A0A0KD73"/>
<reference evidence="2 3" key="1">
    <citation type="journal article" date="2009" name="Nat. Genet.">
        <title>The genome of the cucumber, Cucumis sativus L.</title>
        <authorList>
            <person name="Huang S."/>
            <person name="Li R."/>
            <person name="Zhang Z."/>
            <person name="Li L."/>
            <person name="Gu X."/>
            <person name="Fan W."/>
            <person name="Lucas W.J."/>
            <person name="Wang X."/>
            <person name="Xie B."/>
            <person name="Ni P."/>
            <person name="Ren Y."/>
            <person name="Zhu H."/>
            <person name="Li J."/>
            <person name="Lin K."/>
            <person name="Jin W."/>
            <person name="Fei Z."/>
            <person name="Li G."/>
            <person name="Staub J."/>
            <person name="Kilian A."/>
            <person name="van der Vossen E.A."/>
            <person name="Wu Y."/>
            <person name="Guo J."/>
            <person name="He J."/>
            <person name="Jia Z."/>
            <person name="Ren Y."/>
            <person name="Tian G."/>
            <person name="Lu Y."/>
            <person name="Ruan J."/>
            <person name="Qian W."/>
            <person name="Wang M."/>
            <person name="Huang Q."/>
            <person name="Li B."/>
            <person name="Xuan Z."/>
            <person name="Cao J."/>
            <person name="Asan"/>
            <person name="Wu Z."/>
            <person name="Zhang J."/>
            <person name="Cai Q."/>
            <person name="Bai Y."/>
            <person name="Zhao B."/>
            <person name="Han Y."/>
            <person name="Li Y."/>
            <person name="Li X."/>
            <person name="Wang S."/>
            <person name="Shi Q."/>
            <person name="Liu S."/>
            <person name="Cho W.K."/>
            <person name="Kim J.Y."/>
            <person name="Xu Y."/>
            <person name="Heller-Uszynska K."/>
            <person name="Miao H."/>
            <person name="Cheng Z."/>
            <person name="Zhang S."/>
            <person name="Wu J."/>
            <person name="Yang Y."/>
            <person name="Kang H."/>
            <person name="Li M."/>
            <person name="Liang H."/>
            <person name="Ren X."/>
            <person name="Shi Z."/>
            <person name="Wen M."/>
            <person name="Jian M."/>
            <person name="Yang H."/>
            <person name="Zhang G."/>
            <person name="Yang Z."/>
            <person name="Chen R."/>
            <person name="Liu S."/>
            <person name="Li J."/>
            <person name="Ma L."/>
            <person name="Liu H."/>
            <person name="Zhou Y."/>
            <person name="Zhao J."/>
            <person name="Fang X."/>
            <person name="Li G."/>
            <person name="Fang L."/>
            <person name="Li Y."/>
            <person name="Liu D."/>
            <person name="Zheng H."/>
            <person name="Zhang Y."/>
            <person name="Qin N."/>
            <person name="Li Z."/>
            <person name="Yang G."/>
            <person name="Yang S."/>
            <person name="Bolund L."/>
            <person name="Kristiansen K."/>
            <person name="Zheng H."/>
            <person name="Li S."/>
            <person name="Zhang X."/>
            <person name="Yang H."/>
            <person name="Wang J."/>
            <person name="Sun R."/>
            <person name="Zhang B."/>
            <person name="Jiang S."/>
            <person name="Wang J."/>
            <person name="Du Y."/>
            <person name="Li S."/>
        </authorList>
    </citation>
    <scope>NUCLEOTIDE SEQUENCE [LARGE SCALE GENOMIC DNA]</scope>
    <source>
        <strain evidence="3">cv. 9930</strain>
    </source>
</reference>
<feature type="compositionally biased region" description="Basic and acidic residues" evidence="1">
    <location>
        <begin position="1"/>
        <end position="22"/>
    </location>
</feature>
<dbReference type="Gramene" id="KGN47463">
    <property type="protein sequence ID" value="KGN47463"/>
    <property type="gene ID" value="Csa_6G331000"/>
</dbReference>
<feature type="region of interest" description="Disordered" evidence="1">
    <location>
        <begin position="1"/>
        <end position="71"/>
    </location>
</feature>
<reference evidence="2 3" key="3">
    <citation type="journal article" date="2010" name="BMC Genomics">
        <title>Transcriptome sequencing and comparative analysis of cucumber flowers with different sex types.</title>
        <authorList>
            <person name="Guo S."/>
            <person name="Zheng Y."/>
            <person name="Joung J.G."/>
            <person name="Liu S."/>
            <person name="Zhang Z."/>
            <person name="Crasta O.R."/>
            <person name="Sobral B.W."/>
            <person name="Xu Y."/>
            <person name="Huang S."/>
            <person name="Fei Z."/>
        </authorList>
    </citation>
    <scope>NUCLEOTIDE SEQUENCE [LARGE SCALE GENOMIC DNA]</scope>
    <source>
        <strain evidence="3">cv. 9930</strain>
    </source>
</reference>
<dbReference type="EMBL" id="CM002927">
    <property type="protein sequence ID" value="KGN47463.1"/>
    <property type="molecule type" value="Genomic_DNA"/>
</dbReference>
<proteinExistence type="predicted"/>
<dbReference type="Proteomes" id="UP000029981">
    <property type="component" value="Chromosome 6"/>
</dbReference>
<sequence length="71" mass="7693">MVIFEEGRDLKDQSRGASEEGPRAGGGSSASQERDVQTSSLRNCCRFQLRPPNPPSPPSPSTFSIHITSTF</sequence>
<evidence type="ECO:0000313" key="3">
    <source>
        <dbReference type="Proteomes" id="UP000029981"/>
    </source>
</evidence>
<keyword evidence="3" id="KW-1185">Reference proteome</keyword>
<organism evidence="2 3">
    <name type="scientific">Cucumis sativus</name>
    <name type="common">Cucumber</name>
    <dbReference type="NCBI Taxonomy" id="3659"/>
    <lineage>
        <taxon>Eukaryota</taxon>
        <taxon>Viridiplantae</taxon>
        <taxon>Streptophyta</taxon>
        <taxon>Embryophyta</taxon>
        <taxon>Tracheophyta</taxon>
        <taxon>Spermatophyta</taxon>
        <taxon>Magnoliopsida</taxon>
        <taxon>eudicotyledons</taxon>
        <taxon>Gunneridae</taxon>
        <taxon>Pentapetalae</taxon>
        <taxon>rosids</taxon>
        <taxon>fabids</taxon>
        <taxon>Cucurbitales</taxon>
        <taxon>Cucurbitaceae</taxon>
        <taxon>Benincaseae</taxon>
        <taxon>Cucumis</taxon>
    </lineage>
</organism>
<gene>
    <name evidence="2" type="ORF">Csa_6G331000</name>
</gene>